<feature type="compositionally biased region" description="Gly residues" evidence="1">
    <location>
        <begin position="105"/>
        <end position="115"/>
    </location>
</feature>
<feature type="region of interest" description="Disordered" evidence="1">
    <location>
        <begin position="87"/>
        <end position="115"/>
    </location>
</feature>
<evidence type="ECO:0000256" key="1">
    <source>
        <dbReference type="SAM" id="MobiDB-lite"/>
    </source>
</evidence>
<dbReference type="EMBL" id="AY360386">
    <property type="protein sequence ID" value="AAQ56364.1"/>
    <property type="molecule type" value="Genomic_DNA"/>
</dbReference>
<evidence type="ECO:0000313" key="2">
    <source>
        <dbReference type="EMBL" id="AAQ56364.1"/>
    </source>
</evidence>
<feature type="compositionally biased region" description="Low complexity" evidence="1">
    <location>
        <begin position="49"/>
        <end position="60"/>
    </location>
</feature>
<dbReference type="AlphaFoldDB" id="Q6UUL3"/>
<feature type="region of interest" description="Disordered" evidence="1">
    <location>
        <begin position="164"/>
        <end position="240"/>
    </location>
</feature>
<name>Q6UUL3_ORYSJ</name>
<reference evidence="2" key="1">
    <citation type="journal article" date="2004" name="Nat. Genet.">
        <title>Sequencing of a rice centromere uncovers active genes.</title>
        <authorList>
            <person name="Nagaki K."/>
            <person name="Cheng Z."/>
            <person name="Ouyang S."/>
            <person name="Talbert P.B."/>
            <person name="Kim M."/>
            <person name="Jones K.M."/>
            <person name="Henikoff S."/>
            <person name="Buell C.R."/>
            <person name="Jiang J."/>
        </authorList>
    </citation>
    <scope>NUCLEOTIDE SEQUENCE</scope>
</reference>
<gene>
    <name evidence="2" type="ORF">OSJNBa0017M13.9</name>
</gene>
<protein>
    <submittedName>
        <fullName evidence="2">Uncharacterized protein</fullName>
    </submittedName>
</protein>
<feature type="region of interest" description="Disordered" evidence="1">
    <location>
        <begin position="1"/>
        <end position="72"/>
    </location>
</feature>
<sequence>MWAPHGSDSGGGPRWTGSTDRERGGAPRGAHVAPTWRTRGGHVAATRVAGLDGPDLPPGRSDGGGGSRARLKLARRPWHAAVRLNAAAATGRRRRAARLATPSGGQSGGSGGGNDCDGARAVECMRAGDCKTKKREEGTGVLYIDSRGSIVAGVTAISPAEWGEVGRRERRDSKIESRPSRARARAGERWSGRREGGRGRRCGRCGPGDAGANGAAAAGCGGAGWRWETGPTGGPHLSAT</sequence>
<organism evidence="2">
    <name type="scientific">Oryza sativa subsp. japonica</name>
    <name type="common">Rice</name>
    <dbReference type="NCBI Taxonomy" id="39947"/>
    <lineage>
        <taxon>Eukaryota</taxon>
        <taxon>Viridiplantae</taxon>
        <taxon>Streptophyta</taxon>
        <taxon>Embryophyta</taxon>
        <taxon>Tracheophyta</taxon>
        <taxon>Spermatophyta</taxon>
        <taxon>Magnoliopsida</taxon>
        <taxon>Liliopsida</taxon>
        <taxon>Poales</taxon>
        <taxon>Poaceae</taxon>
        <taxon>BOP clade</taxon>
        <taxon>Oryzoideae</taxon>
        <taxon>Oryzeae</taxon>
        <taxon>Oryzinae</taxon>
        <taxon>Oryza</taxon>
        <taxon>Oryza sativa</taxon>
    </lineage>
</organism>
<proteinExistence type="predicted"/>
<feature type="compositionally biased region" description="Basic and acidic residues" evidence="1">
    <location>
        <begin position="164"/>
        <end position="198"/>
    </location>
</feature>
<accession>Q6UUL3</accession>